<dbReference type="GO" id="GO:0008959">
    <property type="term" value="F:phosphate acetyltransferase activity"/>
    <property type="evidence" value="ECO:0007669"/>
    <property type="project" value="UniProtKB-EC"/>
</dbReference>
<proteinExistence type="predicted"/>
<dbReference type="NCBIfam" id="TIGR00651">
    <property type="entry name" value="pta"/>
    <property type="match status" value="1"/>
</dbReference>
<dbReference type="Pfam" id="PF01515">
    <property type="entry name" value="PTA_PTB"/>
    <property type="match status" value="1"/>
</dbReference>
<evidence type="ECO:0000256" key="2">
    <source>
        <dbReference type="ARBA" id="ARBA00012707"/>
    </source>
</evidence>
<dbReference type="InterPro" id="IPR050500">
    <property type="entry name" value="Phos_Acetyltrans/Butyryltrans"/>
</dbReference>
<dbReference type="SUPFAM" id="SSF53659">
    <property type="entry name" value="Isocitrate/Isopropylmalate dehydrogenase-like"/>
    <property type="match status" value="1"/>
</dbReference>
<dbReference type="PANTHER" id="PTHR43356:SF3">
    <property type="entry name" value="PHOSPHATE ACETYLTRANSFERASE"/>
    <property type="match status" value="1"/>
</dbReference>
<dbReference type="eggNOG" id="COG0280">
    <property type="taxonomic scope" value="Bacteria"/>
</dbReference>
<dbReference type="InterPro" id="IPR002505">
    <property type="entry name" value="PTA_PTB"/>
</dbReference>
<accession>C8PGN2</accession>
<evidence type="ECO:0000259" key="7">
    <source>
        <dbReference type="Pfam" id="PF01515"/>
    </source>
</evidence>
<gene>
    <name evidence="8" type="primary">pta</name>
    <name evidence="8" type="ORF">CAMGR0001_1027</name>
</gene>
<keyword evidence="5 8" id="KW-0012">Acyltransferase</keyword>
<protein>
    <recommendedName>
        <fullName evidence="3">Phosphate acetyltransferase</fullName>
        <ecNumber evidence="2">2.3.1.8</ecNumber>
    </recommendedName>
    <alternativeName>
        <fullName evidence="6">Phosphotransacetylase</fullName>
    </alternativeName>
</protein>
<dbReference type="STRING" id="824.CGRAC_1074"/>
<dbReference type="Gene3D" id="3.40.50.10750">
    <property type="entry name" value="Isocitrate/Isopropylmalate dehydrogenase-like"/>
    <property type="match status" value="1"/>
</dbReference>
<dbReference type="PANTHER" id="PTHR43356">
    <property type="entry name" value="PHOSPHATE ACETYLTRANSFERASE"/>
    <property type="match status" value="1"/>
</dbReference>
<name>C8PGN2_9BACT</name>
<evidence type="ECO:0000313" key="8">
    <source>
        <dbReference type="EMBL" id="EEV18270.1"/>
    </source>
</evidence>
<evidence type="ECO:0000256" key="6">
    <source>
        <dbReference type="ARBA" id="ARBA00031108"/>
    </source>
</evidence>
<dbReference type="EC" id="2.3.1.8" evidence="2"/>
<evidence type="ECO:0000313" key="9">
    <source>
        <dbReference type="Proteomes" id="UP000005709"/>
    </source>
</evidence>
<comment type="caution">
    <text evidence="8">The sequence shown here is derived from an EMBL/GenBank/DDBJ whole genome shotgun (WGS) entry which is preliminary data.</text>
</comment>
<dbReference type="InterPro" id="IPR042113">
    <property type="entry name" value="P_AcTrfase_dom1"/>
</dbReference>
<dbReference type="Proteomes" id="UP000005709">
    <property type="component" value="Unassembled WGS sequence"/>
</dbReference>
<dbReference type="AlphaFoldDB" id="C8PGN2"/>
<keyword evidence="9" id="KW-1185">Reference proteome</keyword>
<dbReference type="EMBL" id="ACYG01000019">
    <property type="protein sequence ID" value="EEV18270.1"/>
    <property type="molecule type" value="Genomic_DNA"/>
</dbReference>
<dbReference type="InterPro" id="IPR004614">
    <property type="entry name" value="P_AcTrfase"/>
</dbReference>
<keyword evidence="4 8" id="KW-0808">Transferase</keyword>
<evidence type="ECO:0000256" key="1">
    <source>
        <dbReference type="ARBA" id="ARBA00004989"/>
    </source>
</evidence>
<sequence>MNGILLLCDEPAAYQSELKKLDKILSMSFHNVLQLCIAGDNALFSRSELEKALADGQDERVRKAAIERFTQILEQCNFVLVHGVAGADLRELNLQIAKDLNIPVCGFYPNEIAARIGTRLIAAAKAISFASVYEDKISFSALRSAQEGANSKKSELCGKNSACEKGAKFHDENSACQSGAIELDKVIADKSYFTDAANSTRCEILTPLKFESKLYAKARANVKTVVLPESDDERILRAAAIIKQSGAANLILLGRQDEVQKSANKLGLDLSGVKILDPQTDASLEKFARDLYELRKAKGMSEAQARDLVRDRTYFGTMLVYEGLSDAMVSGAGTTTAETIRPALQIIKTKPGIATVSGAFIMCLDTQALLFADCAVAPSPSAEYLAGIAISSAATAKAFGLEPRVAMLSYSSGDSGSGESVEFIKTATQKAREKAPDLTIDGPLQFDAAVDAAVAKKKMPGSAVAGRANVFIFPDLNCGNICYKAVQRTAGAVAIGPILQGLKKPVNDLSRGCKVADIVNTILISAIQAGEN</sequence>
<dbReference type="NCBIfam" id="NF007233">
    <property type="entry name" value="PRK09653.1"/>
    <property type="match status" value="1"/>
</dbReference>
<organism evidence="8 9">
    <name type="scientific">Campylobacter gracilis RM3268</name>
    <dbReference type="NCBI Taxonomy" id="553220"/>
    <lineage>
        <taxon>Bacteria</taxon>
        <taxon>Pseudomonadati</taxon>
        <taxon>Campylobacterota</taxon>
        <taxon>Epsilonproteobacteria</taxon>
        <taxon>Campylobacterales</taxon>
        <taxon>Campylobacteraceae</taxon>
        <taxon>Campylobacter</taxon>
    </lineage>
</organism>
<evidence type="ECO:0000256" key="4">
    <source>
        <dbReference type="ARBA" id="ARBA00022679"/>
    </source>
</evidence>
<dbReference type="NCBIfam" id="NF004167">
    <property type="entry name" value="PRK05632.1"/>
    <property type="match status" value="1"/>
</dbReference>
<evidence type="ECO:0000256" key="3">
    <source>
        <dbReference type="ARBA" id="ARBA00021528"/>
    </source>
</evidence>
<evidence type="ECO:0000256" key="5">
    <source>
        <dbReference type="ARBA" id="ARBA00023315"/>
    </source>
</evidence>
<dbReference type="Gene3D" id="3.40.50.10950">
    <property type="match status" value="1"/>
</dbReference>
<reference evidence="8 9" key="1">
    <citation type="submission" date="2009-07" db="EMBL/GenBank/DDBJ databases">
        <authorList>
            <person name="Madupu R."/>
            <person name="Sebastian Y."/>
            <person name="Durkin A.S."/>
            <person name="Torralba M."/>
            <person name="Methe B."/>
            <person name="Sutton G.G."/>
            <person name="Strausberg R.L."/>
            <person name="Nelson K.E."/>
        </authorList>
    </citation>
    <scope>NUCLEOTIDE SEQUENCE [LARGE SCALE GENOMIC DNA]</scope>
    <source>
        <strain evidence="8 9">RM3268</strain>
    </source>
</reference>
<dbReference type="RefSeq" id="WP_005870637.1">
    <property type="nucleotide sequence ID" value="NZ_ACYG01000019.1"/>
</dbReference>
<comment type="pathway">
    <text evidence="1">Metabolic intermediate biosynthesis; acetyl-CoA biosynthesis; acetyl-CoA from acetate: step 2/2.</text>
</comment>
<feature type="domain" description="Phosphate acetyl/butaryl transferase" evidence="7">
    <location>
        <begin position="210"/>
        <end position="526"/>
    </location>
</feature>
<dbReference type="InterPro" id="IPR042112">
    <property type="entry name" value="P_AcTrfase_dom2"/>
</dbReference>